<dbReference type="EMBL" id="JACBXS010000030">
    <property type="protein sequence ID" value="NYS26013.1"/>
    <property type="molecule type" value="Genomic_DNA"/>
</dbReference>
<protein>
    <submittedName>
        <fullName evidence="1">Uncharacterized protein</fullName>
    </submittedName>
</protein>
<gene>
    <name evidence="1" type="ORF">HUK65_13540</name>
</gene>
<dbReference type="AlphaFoldDB" id="A0A7Z0I158"/>
<name>A0A7Z0I158_9RHOB</name>
<proteinExistence type="predicted"/>
<sequence length="80" mass="8658">MVGALQRHHACRREKLESASIKLPGTADARQIWDAAGKAGAVIRHLFIRIPHKARKTGAHLAAGTEWKLRGATPVGPSLF</sequence>
<reference evidence="1 2" key="1">
    <citation type="journal article" date="2000" name="Arch. Microbiol.">
        <title>Rhodobaca bogoriensis gen. nov. and sp. nov., an alkaliphilic purple nonsulfur bacterium from African Rift Valley soda lakes.</title>
        <authorList>
            <person name="Milford A.D."/>
            <person name="Achenbach L.A."/>
            <person name="Jung D.O."/>
            <person name="Madigan M.T."/>
        </authorList>
    </citation>
    <scope>NUCLEOTIDE SEQUENCE [LARGE SCALE GENOMIC DNA]</scope>
    <source>
        <strain evidence="1 2">2376</strain>
    </source>
</reference>
<dbReference type="Proteomes" id="UP000529417">
    <property type="component" value="Unassembled WGS sequence"/>
</dbReference>
<keyword evidence="2" id="KW-1185">Reference proteome</keyword>
<organism evidence="1 2">
    <name type="scientific">Rhabdonatronobacter sediminivivens</name>
    <dbReference type="NCBI Taxonomy" id="2743469"/>
    <lineage>
        <taxon>Bacteria</taxon>
        <taxon>Pseudomonadati</taxon>
        <taxon>Pseudomonadota</taxon>
        <taxon>Alphaproteobacteria</taxon>
        <taxon>Rhodobacterales</taxon>
        <taxon>Paracoccaceae</taxon>
        <taxon>Rhabdonatronobacter</taxon>
    </lineage>
</organism>
<evidence type="ECO:0000313" key="1">
    <source>
        <dbReference type="EMBL" id="NYS26013.1"/>
    </source>
</evidence>
<evidence type="ECO:0000313" key="2">
    <source>
        <dbReference type="Proteomes" id="UP000529417"/>
    </source>
</evidence>
<accession>A0A7Z0I158</accession>
<comment type="caution">
    <text evidence="1">The sequence shown here is derived from an EMBL/GenBank/DDBJ whole genome shotgun (WGS) entry which is preliminary data.</text>
</comment>
<dbReference type="RefSeq" id="WP_179906812.1">
    <property type="nucleotide sequence ID" value="NZ_JACBXS010000030.1"/>
</dbReference>